<evidence type="ECO:0000256" key="1">
    <source>
        <dbReference type="ARBA" id="ARBA00022679"/>
    </source>
</evidence>
<keyword evidence="1" id="KW-0808">Transferase</keyword>
<name>A0A1R4KQG9_9MICO</name>
<sequence length="223" mass="22736">MTAPRVGAILLVGGRSTRMGGGFKPLIEIGGTSLFARAVMTLADAGAEPIIAAGPELDEAAPVHWVREDPPFAGPVAGIAAALAALDAGISADGPAAIPEWMLVLAGDLPYAARVIERLLAVLTASAAGPDADADADADAGPDAHVFTADGHPQWLAGVYRTDALRSALRALAAGGTAYDDASCRSLFSGLDIAWLTDEDGITADIDTPADLVRIRAELEEES</sequence>
<evidence type="ECO:0000313" key="4">
    <source>
        <dbReference type="Proteomes" id="UP000196320"/>
    </source>
</evidence>
<dbReference type="Gene3D" id="3.90.550.10">
    <property type="entry name" value="Spore Coat Polysaccharide Biosynthesis Protein SpsA, Chain A"/>
    <property type="match status" value="1"/>
</dbReference>
<dbReference type="InterPro" id="IPR025877">
    <property type="entry name" value="MobA-like_NTP_Trfase"/>
</dbReference>
<keyword evidence="4" id="KW-1185">Reference proteome</keyword>
<evidence type="ECO:0000259" key="2">
    <source>
        <dbReference type="Pfam" id="PF12804"/>
    </source>
</evidence>
<dbReference type="Proteomes" id="UP000196320">
    <property type="component" value="Unassembled WGS sequence"/>
</dbReference>
<proteinExistence type="predicted"/>
<accession>A0A1R4KQG9</accession>
<dbReference type="PANTHER" id="PTHR19136">
    <property type="entry name" value="MOLYBDENUM COFACTOR GUANYLYLTRANSFERASE"/>
    <property type="match status" value="1"/>
</dbReference>
<feature type="domain" description="MobA-like NTP transferase" evidence="2">
    <location>
        <begin position="8"/>
        <end position="174"/>
    </location>
</feature>
<dbReference type="RefSeq" id="WP_087133011.1">
    <property type="nucleotide sequence ID" value="NZ_FUKO01000044.1"/>
</dbReference>
<dbReference type="OrthoDB" id="4408226at2"/>
<dbReference type="AlphaFoldDB" id="A0A1R4KQG9"/>
<reference evidence="3 4" key="1">
    <citation type="submission" date="2017-02" db="EMBL/GenBank/DDBJ databases">
        <authorList>
            <person name="Peterson S.W."/>
        </authorList>
    </citation>
    <scope>NUCLEOTIDE SEQUENCE [LARGE SCALE GENOMIC DNA]</scope>
    <source>
        <strain evidence="3 4">B Mb 05.01</strain>
    </source>
</reference>
<organism evidence="3 4">
    <name type="scientific">Microbacterium esteraromaticum</name>
    <dbReference type="NCBI Taxonomy" id="57043"/>
    <lineage>
        <taxon>Bacteria</taxon>
        <taxon>Bacillati</taxon>
        <taxon>Actinomycetota</taxon>
        <taxon>Actinomycetes</taxon>
        <taxon>Micrococcales</taxon>
        <taxon>Microbacteriaceae</taxon>
        <taxon>Microbacterium</taxon>
    </lineage>
</organism>
<gene>
    <name evidence="3" type="ORF">FM104_14945</name>
</gene>
<protein>
    <submittedName>
        <fullName evidence="3">Molybdopterin-guanine dinucleotide biosynthesis protein MobA</fullName>
    </submittedName>
</protein>
<dbReference type="GO" id="GO:0016779">
    <property type="term" value="F:nucleotidyltransferase activity"/>
    <property type="evidence" value="ECO:0007669"/>
    <property type="project" value="UniProtKB-ARBA"/>
</dbReference>
<dbReference type="SUPFAM" id="SSF53448">
    <property type="entry name" value="Nucleotide-diphospho-sugar transferases"/>
    <property type="match status" value="1"/>
</dbReference>
<dbReference type="PANTHER" id="PTHR19136:SF81">
    <property type="entry name" value="MOLYBDENUM COFACTOR GUANYLYLTRANSFERASE"/>
    <property type="match status" value="1"/>
</dbReference>
<dbReference type="Pfam" id="PF12804">
    <property type="entry name" value="NTP_transf_3"/>
    <property type="match status" value="1"/>
</dbReference>
<dbReference type="EMBL" id="FUKO01000044">
    <property type="protein sequence ID" value="SJN46485.1"/>
    <property type="molecule type" value="Genomic_DNA"/>
</dbReference>
<evidence type="ECO:0000313" key="3">
    <source>
        <dbReference type="EMBL" id="SJN46485.1"/>
    </source>
</evidence>
<dbReference type="InterPro" id="IPR029044">
    <property type="entry name" value="Nucleotide-diphossugar_trans"/>
</dbReference>